<dbReference type="InterPro" id="IPR010260">
    <property type="entry name" value="AlpA"/>
</dbReference>
<dbReference type="RefSeq" id="WP_184424159.1">
    <property type="nucleotide sequence ID" value="NZ_AP027362.1"/>
</dbReference>
<dbReference type="GO" id="GO:0003677">
    <property type="term" value="F:DNA binding"/>
    <property type="evidence" value="ECO:0007669"/>
    <property type="project" value="UniProtKB-KW"/>
</dbReference>
<dbReference type="AlphaFoldDB" id="A0A7X0NHF2"/>
<sequence>MNHTEHHIPAIQLATQDLQIIRKPQALKMLGISKSNFHIKINEGLLPAGINLGANSVGYFKHELTAVIIAMATSKTQEEIKNLVKGLLEQRHNLLG</sequence>
<name>A0A7X0NHF2_9GAMM</name>
<gene>
    <name evidence="1" type="ORF">HNQ55_001881</name>
</gene>
<organism evidence="1 2">
    <name type="scientific">Thalassotalea piscium</name>
    <dbReference type="NCBI Taxonomy" id="1230533"/>
    <lineage>
        <taxon>Bacteria</taxon>
        <taxon>Pseudomonadati</taxon>
        <taxon>Pseudomonadota</taxon>
        <taxon>Gammaproteobacteria</taxon>
        <taxon>Alteromonadales</taxon>
        <taxon>Colwelliaceae</taxon>
        <taxon>Thalassotalea</taxon>
    </lineage>
</organism>
<accession>A0A7X0NHF2</accession>
<proteinExistence type="predicted"/>
<evidence type="ECO:0000313" key="1">
    <source>
        <dbReference type="EMBL" id="MBB6543366.1"/>
    </source>
</evidence>
<keyword evidence="2" id="KW-1185">Reference proteome</keyword>
<protein>
    <submittedName>
        <fullName evidence="1">Putative DNA-binding transcriptional regulator AlpA</fullName>
    </submittedName>
</protein>
<evidence type="ECO:0000313" key="2">
    <source>
        <dbReference type="Proteomes" id="UP000537141"/>
    </source>
</evidence>
<reference evidence="1 2" key="1">
    <citation type="submission" date="2020-08" db="EMBL/GenBank/DDBJ databases">
        <title>Genomic Encyclopedia of Type Strains, Phase IV (KMG-IV): sequencing the most valuable type-strain genomes for metagenomic binning, comparative biology and taxonomic classification.</title>
        <authorList>
            <person name="Goeker M."/>
        </authorList>
    </citation>
    <scope>NUCLEOTIDE SEQUENCE [LARGE SCALE GENOMIC DNA]</scope>
    <source>
        <strain evidence="1 2">DSM 26287</strain>
    </source>
</reference>
<keyword evidence="1" id="KW-0238">DNA-binding</keyword>
<dbReference type="Pfam" id="PF05930">
    <property type="entry name" value="Phage_AlpA"/>
    <property type="match status" value="1"/>
</dbReference>
<comment type="caution">
    <text evidence="1">The sequence shown here is derived from an EMBL/GenBank/DDBJ whole genome shotgun (WGS) entry which is preliminary data.</text>
</comment>
<dbReference type="EMBL" id="JACHHU010000013">
    <property type="protein sequence ID" value="MBB6543366.1"/>
    <property type="molecule type" value="Genomic_DNA"/>
</dbReference>
<dbReference type="Proteomes" id="UP000537141">
    <property type="component" value="Unassembled WGS sequence"/>
</dbReference>